<name>M0CG91_9EURY</name>
<protein>
    <submittedName>
        <fullName evidence="3">Uncharacterized protein</fullName>
    </submittedName>
</protein>
<feature type="compositionally biased region" description="Basic and acidic residues" evidence="1">
    <location>
        <begin position="85"/>
        <end position="108"/>
    </location>
</feature>
<proteinExistence type="predicted"/>
<evidence type="ECO:0000256" key="1">
    <source>
        <dbReference type="SAM" id="MobiDB-lite"/>
    </source>
</evidence>
<comment type="caution">
    <text evidence="3">The sequence shown here is derived from an EMBL/GenBank/DDBJ whole genome shotgun (WGS) entry which is preliminary data.</text>
</comment>
<dbReference type="RefSeq" id="WP_006885126.1">
    <property type="nucleotide sequence ID" value="NZ_AOIU01000036.1"/>
</dbReference>
<keyword evidence="2" id="KW-1133">Transmembrane helix</keyword>
<dbReference type="AlphaFoldDB" id="M0CG91"/>
<accession>M0CG91</accession>
<keyword evidence="2" id="KW-0812">Transmembrane</keyword>
<dbReference type="EMBL" id="AOIU01000036">
    <property type="protein sequence ID" value="ELZ22290.1"/>
    <property type="molecule type" value="Genomic_DNA"/>
</dbReference>
<evidence type="ECO:0000313" key="4">
    <source>
        <dbReference type="Proteomes" id="UP000011626"/>
    </source>
</evidence>
<sequence length="108" mass="11645">MTSIAEDFDDTSIFRRAAVLLVQLLALYVVSVLAITWGALGIPVILVALFLAVYQFLKQVEGIVDDRLARVDDLDRGDGPGSDGPADRADDSRQPGTGDHESDSDRSI</sequence>
<reference evidence="3 4" key="1">
    <citation type="journal article" date="2014" name="PLoS Genet.">
        <title>Phylogenetically driven sequencing of extremely halophilic archaea reveals strategies for static and dynamic osmo-response.</title>
        <authorList>
            <person name="Becker E.A."/>
            <person name="Seitzer P.M."/>
            <person name="Tritt A."/>
            <person name="Larsen D."/>
            <person name="Krusor M."/>
            <person name="Yao A.I."/>
            <person name="Wu D."/>
            <person name="Madern D."/>
            <person name="Eisen J.A."/>
            <person name="Darling A.E."/>
            <person name="Facciotti M.T."/>
        </authorList>
    </citation>
    <scope>NUCLEOTIDE SEQUENCE [LARGE SCALE GENOMIC DNA]</scope>
    <source>
        <strain evidence="3 4">2-9-1</strain>
    </source>
</reference>
<organism evidence="3 4">
    <name type="scientific">Halosimplex carlsbadense 2-9-1</name>
    <dbReference type="NCBI Taxonomy" id="797114"/>
    <lineage>
        <taxon>Archaea</taxon>
        <taxon>Methanobacteriati</taxon>
        <taxon>Methanobacteriota</taxon>
        <taxon>Stenosarchaea group</taxon>
        <taxon>Halobacteria</taxon>
        <taxon>Halobacteriales</taxon>
        <taxon>Haloarculaceae</taxon>
        <taxon>Halosimplex</taxon>
    </lineage>
</organism>
<evidence type="ECO:0000256" key="2">
    <source>
        <dbReference type="SAM" id="Phobius"/>
    </source>
</evidence>
<feature type="region of interest" description="Disordered" evidence="1">
    <location>
        <begin position="74"/>
        <end position="108"/>
    </location>
</feature>
<keyword evidence="4" id="KW-1185">Reference proteome</keyword>
<keyword evidence="2" id="KW-0472">Membrane</keyword>
<dbReference type="Proteomes" id="UP000011626">
    <property type="component" value="Unassembled WGS sequence"/>
</dbReference>
<dbReference type="STRING" id="797114.C475_17298"/>
<evidence type="ECO:0000313" key="3">
    <source>
        <dbReference type="EMBL" id="ELZ22290.1"/>
    </source>
</evidence>
<gene>
    <name evidence="3" type="ORF">C475_17298</name>
</gene>
<feature type="transmembrane region" description="Helical" evidence="2">
    <location>
        <begin position="20"/>
        <end position="53"/>
    </location>
</feature>